<evidence type="ECO:0000313" key="6">
    <source>
        <dbReference type="Proteomes" id="UP000507245"/>
    </source>
</evidence>
<dbReference type="GO" id="GO:0046872">
    <property type="term" value="F:metal ion binding"/>
    <property type="evidence" value="ECO:0007669"/>
    <property type="project" value="UniProtKB-KW"/>
</dbReference>
<evidence type="ECO:0000313" key="5">
    <source>
        <dbReference type="EMBL" id="CAB4319261.1"/>
    </source>
</evidence>
<evidence type="ECO:0000256" key="2">
    <source>
        <dbReference type="ARBA" id="ARBA00023004"/>
    </source>
</evidence>
<dbReference type="EMBL" id="CAEKKB010000007">
    <property type="protein sequence ID" value="CAB4319261.1"/>
    <property type="molecule type" value="Genomic_DNA"/>
</dbReference>
<comment type="similarity">
    <text evidence="3">Belongs to the iron/ascorbate-dependent oxidoreductase family.</text>
</comment>
<dbReference type="GO" id="GO:0016491">
    <property type="term" value="F:oxidoreductase activity"/>
    <property type="evidence" value="ECO:0007669"/>
    <property type="project" value="UniProtKB-KW"/>
</dbReference>
<dbReference type="PANTHER" id="PTHR47990">
    <property type="entry name" value="2-OXOGLUTARATE (2OG) AND FE(II)-DEPENDENT OXYGENASE SUPERFAMILY PROTEIN-RELATED"/>
    <property type="match status" value="1"/>
</dbReference>
<keyword evidence="3" id="KW-0560">Oxidoreductase</keyword>
<protein>
    <recommendedName>
        <fullName evidence="4">Fe2OG dioxygenase domain-containing protein</fullName>
    </recommendedName>
</protein>
<dbReference type="Pfam" id="PF03171">
    <property type="entry name" value="2OG-FeII_Oxy"/>
    <property type="match status" value="1"/>
</dbReference>
<dbReference type="Pfam" id="PF14226">
    <property type="entry name" value="DIOX_N"/>
    <property type="match status" value="1"/>
</dbReference>
<dbReference type="OrthoDB" id="1137658at2759"/>
<dbReference type="Proteomes" id="UP000507245">
    <property type="component" value="Unassembled WGS sequence"/>
</dbReference>
<dbReference type="PROSITE" id="PS51471">
    <property type="entry name" value="FE2OG_OXY"/>
    <property type="match status" value="1"/>
</dbReference>
<keyword evidence="6" id="KW-1185">Reference proteome</keyword>
<dbReference type="InterPro" id="IPR050231">
    <property type="entry name" value="Iron_ascorbate_oxido_reductase"/>
</dbReference>
<reference evidence="6" key="1">
    <citation type="journal article" date="2020" name="Genome Biol.">
        <title>Gamete binning: chromosome-level and haplotype-resolved genome assembly enabled by high-throughput single-cell sequencing of gamete genomes.</title>
        <authorList>
            <person name="Campoy J.A."/>
            <person name="Sun H."/>
            <person name="Goel M."/>
            <person name="Jiao W.-B."/>
            <person name="Folz-Donahue K."/>
            <person name="Wang N."/>
            <person name="Rubio M."/>
            <person name="Liu C."/>
            <person name="Kukat C."/>
            <person name="Ruiz D."/>
            <person name="Huettel B."/>
            <person name="Schneeberger K."/>
        </authorList>
    </citation>
    <scope>NUCLEOTIDE SEQUENCE [LARGE SCALE GENOMIC DNA]</scope>
    <source>
        <strain evidence="6">cv. Rojo Pasion</strain>
    </source>
</reference>
<dbReference type="Gene3D" id="2.60.120.330">
    <property type="entry name" value="B-lactam Antibiotic, Isopenicillin N Synthase, Chain"/>
    <property type="match status" value="1"/>
</dbReference>
<feature type="domain" description="Fe2OG dioxygenase" evidence="4">
    <location>
        <begin position="172"/>
        <end position="276"/>
    </location>
</feature>
<dbReference type="SUPFAM" id="SSF51197">
    <property type="entry name" value="Clavaminate synthase-like"/>
    <property type="match status" value="1"/>
</dbReference>
<dbReference type="InterPro" id="IPR027443">
    <property type="entry name" value="IPNS-like_sf"/>
</dbReference>
<dbReference type="InterPro" id="IPR005123">
    <property type="entry name" value="Oxoglu/Fe-dep_dioxygenase_dom"/>
</dbReference>
<evidence type="ECO:0000259" key="4">
    <source>
        <dbReference type="PROSITE" id="PS51471"/>
    </source>
</evidence>
<gene>
    <name evidence="5" type="ORF">ORAREDHAP_LOCUS46450</name>
</gene>
<dbReference type="InterPro" id="IPR044861">
    <property type="entry name" value="IPNS-like_FE2OG_OXY"/>
</dbReference>
<evidence type="ECO:0000256" key="3">
    <source>
        <dbReference type="RuleBase" id="RU003682"/>
    </source>
</evidence>
<keyword evidence="1 3" id="KW-0479">Metal-binding</keyword>
<sequence>MGVTGRNTQEAKIPVVDFSKIINHTSSTTSSSSCWVEARAQVCQALEEYGCFVATLSDADADADEYNKIFGSLDELFGFPKEIKLQNTYDKPFRGYHSPNDVHEGLGIDDPTNPQAIHNFANLFWPNGNHPNFSESADGYAKVVVRLDETVTRMIFEHYGVDNKWCESHIGATDYVLRLHKYDGAGAAGEEHMALPEHTDMNLTTIIHQNHVNGLEVKIANGEWVPFDVSPNSFIFMTGDGFQVWSNDRIKPCVHRVMMSDKEVRYSVLLSTFHSGTISVPEELIDDQHPLRYKPLNHLQYLASQLGQNYRVCVNNFCGL</sequence>
<dbReference type="InterPro" id="IPR026992">
    <property type="entry name" value="DIOX_N"/>
</dbReference>
<dbReference type="AlphaFoldDB" id="A0A6J5Y1I2"/>
<accession>A0A6J5Y1I2</accession>
<dbReference type="PROSITE" id="PS51257">
    <property type="entry name" value="PROKAR_LIPOPROTEIN"/>
    <property type="match status" value="1"/>
</dbReference>
<organism evidence="5 6">
    <name type="scientific">Prunus armeniaca</name>
    <name type="common">Apricot</name>
    <name type="synonym">Armeniaca vulgaris</name>
    <dbReference type="NCBI Taxonomy" id="36596"/>
    <lineage>
        <taxon>Eukaryota</taxon>
        <taxon>Viridiplantae</taxon>
        <taxon>Streptophyta</taxon>
        <taxon>Embryophyta</taxon>
        <taxon>Tracheophyta</taxon>
        <taxon>Spermatophyta</taxon>
        <taxon>Magnoliopsida</taxon>
        <taxon>eudicotyledons</taxon>
        <taxon>Gunneridae</taxon>
        <taxon>Pentapetalae</taxon>
        <taxon>rosids</taxon>
        <taxon>fabids</taxon>
        <taxon>Rosales</taxon>
        <taxon>Rosaceae</taxon>
        <taxon>Amygdaloideae</taxon>
        <taxon>Amygdaleae</taxon>
        <taxon>Prunus</taxon>
    </lineage>
</organism>
<evidence type="ECO:0000256" key="1">
    <source>
        <dbReference type="ARBA" id="ARBA00022723"/>
    </source>
</evidence>
<name>A0A6J5Y1I2_PRUAR</name>
<proteinExistence type="inferred from homology"/>
<keyword evidence="2 3" id="KW-0408">Iron</keyword>